<protein>
    <submittedName>
        <fullName evidence="8">Membrane protein</fullName>
    </submittedName>
</protein>
<dbReference type="GO" id="GO:0015483">
    <property type="term" value="F:long-chain fatty acid transporting porin activity"/>
    <property type="evidence" value="ECO:0007669"/>
    <property type="project" value="TreeGrafter"/>
</dbReference>
<evidence type="ECO:0000313" key="9">
    <source>
        <dbReference type="Proteomes" id="UP000825483"/>
    </source>
</evidence>
<evidence type="ECO:0000313" key="8">
    <source>
        <dbReference type="EMBL" id="GJG60176.1"/>
    </source>
</evidence>
<reference evidence="8" key="1">
    <citation type="journal article" date="2022" name="Int. J. Syst. Evol. Microbiol.">
        <title>Prevotella lacticifex sp. nov., isolated from the rumen of cows.</title>
        <authorList>
            <person name="Shinkai T."/>
            <person name="Ikeyama N."/>
            <person name="Kumagai M."/>
            <person name="Ohmori H."/>
            <person name="Sakamoto M."/>
            <person name="Ohkuma M."/>
            <person name="Mitsumori M."/>
        </authorList>
    </citation>
    <scope>NUCLEOTIDE SEQUENCE</scope>
    <source>
        <strain evidence="8">R5076</strain>
    </source>
</reference>
<evidence type="ECO:0000256" key="2">
    <source>
        <dbReference type="ARBA" id="ARBA00008163"/>
    </source>
</evidence>
<dbReference type="Proteomes" id="UP000825483">
    <property type="component" value="Unassembled WGS sequence"/>
</dbReference>
<evidence type="ECO:0000256" key="1">
    <source>
        <dbReference type="ARBA" id="ARBA00004571"/>
    </source>
</evidence>
<dbReference type="GO" id="GO:0009279">
    <property type="term" value="C:cell outer membrane"/>
    <property type="evidence" value="ECO:0007669"/>
    <property type="project" value="UniProtKB-SubCell"/>
</dbReference>
<dbReference type="PANTHER" id="PTHR35093">
    <property type="entry name" value="OUTER MEMBRANE PROTEIN NMB0088-RELATED"/>
    <property type="match status" value="1"/>
</dbReference>
<keyword evidence="6" id="KW-0472">Membrane</keyword>
<evidence type="ECO:0000256" key="3">
    <source>
        <dbReference type="ARBA" id="ARBA00022452"/>
    </source>
</evidence>
<evidence type="ECO:0000256" key="6">
    <source>
        <dbReference type="ARBA" id="ARBA00023136"/>
    </source>
</evidence>
<keyword evidence="7" id="KW-0998">Cell outer membrane</keyword>
<keyword evidence="4" id="KW-0812">Transmembrane</keyword>
<gene>
    <name evidence="8" type="ORF">PRLR5076_30270</name>
</gene>
<keyword evidence="3" id="KW-1134">Transmembrane beta strand</keyword>
<evidence type="ECO:0000256" key="5">
    <source>
        <dbReference type="ARBA" id="ARBA00022729"/>
    </source>
</evidence>
<comment type="caution">
    <text evidence="8">The sequence shown here is derived from an EMBL/GenBank/DDBJ whole genome shotgun (WGS) entry which is preliminary data.</text>
</comment>
<sequence>MLLFSLTAVTAHAGGLLTNTNQNISFNRNFAREGTIGIDGVYSNPAGVSFLTKGFHLSLNVQNVYQTRDITSSITVPTLQGTPFYQPFKLNGGDDNGEKCFRGKASVPVLPSFQAAMVYDKWTLQAGFALAGGGGKAIFNNGLPSFERQISLVPAILYGQGLTSQTPSYSVRSNIKGQQYDFGLQLGVSYKVNDHLAVYGGARFNYIYNKYVGNITDISANINGENVNLHDYFDTQAQTYDRMAFYYRMRASEMTDEAAKAKYQAAAQQAQAGADKMNQTKELFADKYLDCTQNGWGITPIIGIDYKAGRWNIGARYEFTTKFNIENDTKVDNTGLFADGVNTHNDLPGLLAVGTQYEILKNLRAMVAWHYYFDKDARMDHDKQKALSGNTQEYLAGMEWDVTKGITLSAGGQRTHYGLGDGTYLSDMSFVTSSYSIGFGAKVKIAKNMSLNVAYFWTDYEKFHKEYDQTITGAGQSVETHNTDVFTRSNKVFGVGLDIDL</sequence>
<dbReference type="SUPFAM" id="SSF56935">
    <property type="entry name" value="Porins"/>
    <property type="match status" value="1"/>
</dbReference>
<comment type="similarity">
    <text evidence="2">Belongs to the OmpP1/FadL family.</text>
</comment>
<evidence type="ECO:0000256" key="7">
    <source>
        <dbReference type="ARBA" id="ARBA00023237"/>
    </source>
</evidence>
<dbReference type="PANTHER" id="PTHR35093:SF8">
    <property type="entry name" value="OUTER MEMBRANE PROTEIN NMB0088-RELATED"/>
    <property type="match status" value="1"/>
</dbReference>
<dbReference type="EMBL" id="BPUB01000003">
    <property type="protein sequence ID" value="GJG60176.1"/>
    <property type="molecule type" value="Genomic_DNA"/>
</dbReference>
<proteinExistence type="inferred from homology"/>
<dbReference type="InterPro" id="IPR005017">
    <property type="entry name" value="OMPP1/FadL/TodX"/>
</dbReference>
<comment type="subcellular location">
    <subcellularLocation>
        <location evidence="1">Cell outer membrane</location>
        <topology evidence="1">Multi-pass membrane protein</topology>
    </subcellularLocation>
</comment>
<dbReference type="Gene3D" id="2.40.160.60">
    <property type="entry name" value="Outer membrane protein transport protein (OMPP1/FadL/TodX)"/>
    <property type="match status" value="1"/>
</dbReference>
<keyword evidence="9" id="KW-1185">Reference proteome</keyword>
<accession>A0A9R1CCS3</accession>
<evidence type="ECO:0000256" key="4">
    <source>
        <dbReference type="ARBA" id="ARBA00022692"/>
    </source>
</evidence>
<organism evidence="8 9">
    <name type="scientific">Prevotella lacticifex</name>
    <dbReference type="NCBI Taxonomy" id="2854755"/>
    <lineage>
        <taxon>Bacteria</taxon>
        <taxon>Pseudomonadati</taxon>
        <taxon>Bacteroidota</taxon>
        <taxon>Bacteroidia</taxon>
        <taxon>Bacteroidales</taxon>
        <taxon>Prevotellaceae</taxon>
        <taxon>Prevotella</taxon>
    </lineage>
</organism>
<dbReference type="AlphaFoldDB" id="A0A9R1CCS3"/>
<name>A0A9R1CCS3_9BACT</name>
<keyword evidence="5" id="KW-0732">Signal</keyword>